<name>A0A2P5E9D9_TREOI</name>
<dbReference type="InParanoid" id="A0A2P5E9D9"/>
<accession>A0A2P5E9D9</accession>
<evidence type="ECO:0000313" key="2">
    <source>
        <dbReference type="Proteomes" id="UP000237000"/>
    </source>
</evidence>
<dbReference type="EMBL" id="JXTC01000202">
    <property type="protein sequence ID" value="PON82100.1"/>
    <property type="molecule type" value="Genomic_DNA"/>
</dbReference>
<comment type="caution">
    <text evidence="1">The sequence shown here is derived from an EMBL/GenBank/DDBJ whole genome shotgun (WGS) entry which is preliminary data.</text>
</comment>
<proteinExistence type="predicted"/>
<dbReference type="PROSITE" id="PS51257">
    <property type="entry name" value="PROKAR_LIPOPROTEIN"/>
    <property type="match status" value="1"/>
</dbReference>
<dbReference type="AlphaFoldDB" id="A0A2P5E9D9"/>
<dbReference type="Proteomes" id="UP000237000">
    <property type="component" value="Unassembled WGS sequence"/>
</dbReference>
<protein>
    <submittedName>
        <fullName evidence="1">Uncharacterized protein</fullName>
    </submittedName>
</protein>
<sequence>MQIHKFPPAILLSSSCLNSHMRLSTKTHEIVAHKKIMTIMKH</sequence>
<reference evidence="2" key="1">
    <citation type="submission" date="2016-06" db="EMBL/GenBank/DDBJ databases">
        <title>Parallel loss of symbiosis genes in relatives of nitrogen-fixing non-legume Parasponia.</title>
        <authorList>
            <person name="Van Velzen R."/>
            <person name="Holmer R."/>
            <person name="Bu F."/>
            <person name="Rutten L."/>
            <person name="Van Zeijl A."/>
            <person name="Liu W."/>
            <person name="Santuari L."/>
            <person name="Cao Q."/>
            <person name="Sharma T."/>
            <person name="Shen D."/>
            <person name="Roswanjaya Y."/>
            <person name="Wardhani T."/>
            <person name="Kalhor M.S."/>
            <person name="Jansen J."/>
            <person name="Van den Hoogen J."/>
            <person name="Gungor B."/>
            <person name="Hartog M."/>
            <person name="Hontelez J."/>
            <person name="Verver J."/>
            <person name="Yang W.-C."/>
            <person name="Schijlen E."/>
            <person name="Repin R."/>
            <person name="Schilthuizen M."/>
            <person name="Schranz E."/>
            <person name="Heidstra R."/>
            <person name="Miyata K."/>
            <person name="Fedorova E."/>
            <person name="Kohlen W."/>
            <person name="Bisseling T."/>
            <person name="Smit S."/>
            <person name="Geurts R."/>
        </authorList>
    </citation>
    <scope>NUCLEOTIDE SEQUENCE [LARGE SCALE GENOMIC DNA]</scope>
    <source>
        <strain evidence="2">cv. RG33-2</strain>
    </source>
</reference>
<keyword evidence="2" id="KW-1185">Reference proteome</keyword>
<gene>
    <name evidence="1" type="ORF">TorRG33x02_220950</name>
</gene>
<evidence type="ECO:0000313" key="1">
    <source>
        <dbReference type="EMBL" id="PON82100.1"/>
    </source>
</evidence>
<organism evidence="1 2">
    <name type="scientific">Trema orientale</name>
    <name type="common">Charcoal tree</name>
    <name type="synonym">Celtis orientalis</name>
    <dbReference type="NCBI Taxonomy" id="63057"/>
    <lineage>
        <taxon>Eukaryota</taxon>
        <taxon>Viridiplantae</taxon>
        <taxon>Streptophyta</taxon>
        <taxon>Embryophyta</taxon>
        <taxon>Tracheophyta</taxon>
        <taxon>Spermatophyta</taxon>
        <taxon>Magnoliopsida</taxon>
        <taxon>eudicotyledons</taxon>
        <taxon>Gunneridae</taxon>
        <taxon>Pentapetalae</taxon>
        <taxon>rosids</taxon>
        <taxon>fabids</taxon>
        <taxon>Rosales</taxon>
        <taxon>Cannabaceae</taxon>
        <taxon>Trema</taxon>
    </lineage>
</organism>
<dbReference type="OrthoDB" id="10443469at2759"/>